<dbReference type="PROSITE" id="PS50930">
    <property type="entry name" value="HTH_LYTTR"/>
    <property type="match status" value="1"/>
</dbReference>
<dbReference type="SMART" id="SM00448">
    <property type="entry name" value="REC"/>
    <property type="match status" value="1"/>
</dbReference>
<dbReference type="Pfam" id="PF00072">
    <property type="entry name" value="Response_reg"/>
    <property type="match status" value="1"/>
</dbReference>
<dbReference type="GO" id="GO:0000156">
    <property type="term" value="F:phosphorelay response regulator activity"/>
    <property type="evidence" value="ECO:0007669"/>
    <property type="project" value="InterPro"/>
</dbReference>
<keyword evidence="1" id="KW-0902">Two-component regulatory system</keyword>
<evidence type="ECO:0000259" key="3">
    <source>
        <dbReference type="PROSITE" id="PS50110"/>
    </source>
</evidence>
<evidence type="ECO:0000313" key="6">
    <source>
        <dbReference type="Proteomes" id="UP000006327"/>
    </source>
</evidence>
<dbReference type="InterPro" id="IPR001789">
    <property type="entry name" value="Sig_transdc_resp-reg_receiver"/>
</dbReference>
<evidence type="ECO:0000256" key="1">
    <source>
        <dbReference type="ARBA" id="ARBA00023012"/>
    </source>
</evidence>
<dbReference type="Gene3D" id="3.40.50.2300">
    <property type="match status" value="1"/>
</dbReference>
<dbReference type="Gene3D" id="2.40.50.1020">
    <property type="entry name" value="LytTr DNA-binding domain"/>
    <property type="match status" value="1"/>
</dbReference>
<dbReference type="eggNOG" id="COG3279">
    <property type="taxonomic scope" value="Bacteria"/>
</dbReference>
<dbReference type="Proteomes" id="UP000006327">
    <property type="component" value="Unassembled WGS sequence"/>
</dbReference>
<protein>
    <submittedName>
        <fullName evidence="5">Two-component system, LytT family, response regulator LytT</fullName>
    </submittedName>
</protein>
<dbReference type="RefSeq" id="WP_007616669.1">
    <property type="nucleotide sequence ID" value="NZ_BAEO01000009.1"/>
</dbReference>
<proteinExistence type="predicted"/>
<reference evidence="5 6" key="1">
    <citation type="journal article" date="2017" name="Antonie Van Leeuwenhoek">
        <title>Rhizobium rhizosphaerae sp. nov., a novel species isolated from rice rhizosphere.</title>
        <authorList>
            <person name="Zhao J.J."/>
            <person name="Zhang J."/>
            <person name="Zhang R.J."/>
            <person name="Zhang C.W."/>
            <person name="Yin H.Q."/>
            <person name="Zhang X.X."/>
        </authorList>
    </citation>
    <scope>NUCLEOTIDE SEQUENCE [LARGE SCALE GENOMIC DNA]</scope>
    <source>
        <strain evidence="5 6">BSs20135</strain>
    </source>
</reference>
<comment type="caution">
    <text evidence="5">The sequence shown here is derived from an EMBL/GenBank/DDBJ whole genome shotgun (WGS) entry which is preliminary data.</text>
</comment>
<dbReference type="PROSITE" id="PS50110">
    <property type="entry name" value="RESPONSE_REGULATORY"/>
    <property type="match status" value="1"/>
</dbReference>
<dbReference type="InterPro" id="IPR046947">
    <property type="entry name" value="LytR-like"/>
</dbReference>
<dbReference type="PANTHER" id="PTHR37299">
    <property type="entry name" value="TRANSCRIPTIONAL REGULATOR-RELATED"/>
    <property type="match status" value="1"/>
</dbReference>
<accession>K6Z2H4</accession>
<dbReference type="SMART" id="SM00850">
    <property type="entry name" value="LytTR"/>
    <property type="match status" value="1"/>
</dbReference>
<dbReference type="EMBL" id="BAEO01000009">
    <property type="protein sequence ID" value="GAC17660.1"/>
    <property type="molecule type" value="Genomic_DNA"/>
</dbReference>
<evidence type="ECO:0000256" key="2">
    <source>
        <dbReference type="PROSITE-ProRule" id="PRU00169"/>
    </source>
</evidence>
<dbReference type="Pfam" id="PF04397">
    <property type="entry name" value="LytTR"/>
    <property type="match status" value="1"/>
</dbReference>
<feature type="domain" description="HTH LytTR-type" evidence="4">
    <location>
        <begin position="134"/>
        <end position="243"/>
    </location>
</feature>
<evidence type="ECO:0000259" key="4">
    <source>
        <dbReference type="PROSITE" id="PS50930"/>
    </source>
</evidence>
<dbReference type="PANTHER" id="PTHR37299:SF1">
    <property type="entry name" value="STAGE 0 SPORULATION PROTEIN A HOMOLOG"/>
    <property type="match status" value="1"/>
</dbReference>
<dbReference type="SUPFAM" id="SSF52172">
    <property type="entry name" value="CheY-like"/>
    <property type="match status" value="1"/>
</dbReference>
<dbReference type="OrthoDB" id="236568at2"/>
<name>K6Z2H4_9ALTE</name>
<dbReference type="GO" id="GO:0003677">
    <property type="term" value="F:DNA binding"/>
    <property type="evidence" value="ECO:0007669"/>
    <property type="project" value="InterPro"/>
</dbReference>
<organism evidence="5 6">
    <name type="scientific">Paraglaciecola arctica BSs20135</name>
    <dbReference type="NCBI Taxonomy" id="493475"/>
    <lineage>
        <taxon>Bacteria</taxon>
        <taxon>Pseudomonadati</taxon>
        <taxon>Pseudomonadota</taxon>
        <taxon>Gammaproteobacteria</taxon>
        <taxon>Alteromonadales</taxon>
        <taxon>Alteromonadaceae</taxon>
        <taxon>Paraglaciecola</taxon>
    </lineage>
</organism>
<gene>
    <name evidence="5" type="ORF">GARC_0679</name>
</gene>
<feature type="modified residue" description="4-aspartylphosphate" evidence="2">
    <location>
        <position position="55"/>
    </location>
</feature>
<dbReference type="STRING" id="493475.GARC_0679"/>
<evidence type="ECO:0000313" key="5">
    <source>
        <dbReference type="EMBL" id="GAC17660.1"/>
    </source>
</evidence>
<dbReference type="AlphaFoldDB" id="K6Z2H4"/>
<dbReference type="InterPro" id="IPR011006">
    <property type="entry name" value="CheY-like_superfamily"/>
</dbReference>
<sequence>MTFKALLVDDERLARQELRELLAEFSDVRIIGEAKNLTEAVDLIKDKKPDIVFLDIQLRQENGFDLLEKVVHNFNLIFVTAFDEFAIRAFEINALDYLLKPVNPKRLKASIDKLYQENAEPVLAVQKLNIDDPIFLNLGDHSHFLQISKISHICASGDYTEVFTISGAAGGNALLVEKSLKEWEDRLPEKSFVRIHRSTIINISQIDSIEVLPNRTMEVSLKNSPKIFTVSRRYASKFKQQFG</sequence>
<keyword evidence="2" id="KW-0597">Phosphoprotein</keyword>
<feature type="domain" description="Response regulatory" evidence="3">
    <location>
        <begin position="4"/>
        <end position="115"/>
    </location>
</feature>
<keyword evidence="6" id="KW-1185">Reference proteome</keyword>
<dbReference type="InterPro" id="IPR007492">
    <property type="entry name" value="LytTR_DNA-bd_dom"/>
</dbReference>